<dbReference type="OrthoDB" id="10346991at2759"/>
<evidence type="ECO:0000313" key="2">
    <source>
        <dbReference type="Proteomes" id="UP000008864"/>
    </source>
</evidence>
<dbReference type="AntiFam" id="ANF00062">
    <property type="entry name" value="Shadow ORF (opposite ABC transporter protein)"/>
</dbReference>
<evidence type="ECO:0000313" key="1">
    <source>
        <dbReference type="EMBL" id="KFL62837.1"/>
    </source>
</evidence>
<proteinExistence type="predicted"/>
<reference evidence="2" key="1">
    <citation type="journal article" date="2012" name="MBio">
        <title>Comparative genome analysis of Trichophyton rubrum and related dermatophytes reveals candidate genes involved in infection.</title>
        <authorList>
            <person name="Martinez D.A."/>
            <person name="Oliver B.G."/>
            <person name="Graeser Y."/>
            <person name="Goldberg J.M."/>
            <person name="Li W."/>
            <person name="Martinez-Rossi N.M."/>
            <person name="Monod M."/>
            <person name="Shelest E."/>
            <person name="Barton R.C."/>
            <person name="Birch E."/>
            <person name="Brakhage A.A."/>
            <person name="Chen Z."/>
            <person name="Gurr S.J."/>
            <person name="Heiman D."/>
            <person name="Heitman J."/>
            <person name="Kosti I."/>
            <person name="Rossi A."/>
            <person name="Saif S."/>
            <person name="Samalova M."/>
            <person name="Saunders C.W."/>
            <person name="Shea T."/>
            <person name="Summerbell R.C."/>
            <person name="Xu J."/>
            <person name="Young S."/>
            <person name="Zeng Q."/>
            <person name="Birren B.W."/>
            <person name="Cuomo C.A."/>
            <person name="White T.C."/>
        </authorList>
    </citation>
    <scope>NUCLEOTIDE SEQUENCE [LARGE SCALE GENOMIC DNA]</scope>
    <source>
        <strain evidence="2">ATCC MYA-4607 / CBS 118892</strain>
    </source>
</reference>
<dbReference type="InParanoid" id="A0A080WPN1"/>
<gene>
    <name evidence="1" type="ORF">TERG_12595</name>
</gene>
<keyword evidence="2" id="KW-1185">Reference proteome</keyword>
<dbReference type="Proteomes" id="UP000008864">
    <property type="component" value="Unassembled WGS sequence"/>
</dbReference>
<protein>
    <submittedName>
        <fullName evidence="1">Uncharacterized protein</fullName>
    </submittedName>
</protein>
<dbReference type="EMBL" id="GG700658">
    <property type="protein sequence ID" value="KFL62837.1"/>
    <property type="molecule type" value="Genomic_DNA"/>
</dbReference>
<accession>A0A080WPN1</accession>
<dbReference type="RefSeq" id="XP_047607367.1">
    <property type="nucleotide sequence ID" value="XM_047751536.1"/>
</dbReference>
<dbReference type="VEuPathDB" id="FungiDB:TERG_12595"/>
<dbReference type="AlphaFoldDB" id="A0A080WPN1"/>
<dbReference type="HOGENOM" id="CLU_1548722_0_0_1"/>
<dbReference type="GeneID" id="71777749"/>
<name>A0A080WPN1_TRIRC</name>
<organism evidence="1 2">
    <name type="scientific">Trichophyton rubrum (strain ATCC MYA-4607 / CBS 118892)</name>
    <name type="common">Athlete's foot fungus</name>
    <dbReference type="NCBI Taxonomy" id="559305"/>
    <lineage>
        <taxon>Eukaryota</taxon>
        <taxon>Fungi</taxon>
        <taxon>Dikarya</taxon>
        <taxon>Ascomycota</taxon>
        <taxon>Pezizomycotina</taxon>
        <taxon>Eurotiomycetes</taxon>
        <taxon>Eurotiomycetidae</taxon>
        <taxon>Onygenales</taxon>
        <taxon>Arthrodermataceae</taxon>
        <taxon>Trichophyton</taxon>
    </lineage>
</organism>
<sequence length="173" mass="18407">MFASTWVDSVIIELEELNFPIFCSLTIPAYTPSRATRSMCVPCSMTLPFCITIMLSASLAVASRCAIETVVTFSDTLFNAACINLSLVESRAAVASSNSNTGGSRIRARASAMRCFWPPLSSAPELPTLVAKPSGNALMKSIAFDKVAAWRVRLTISRTTSPCSVTASSSLAP</sequence>